<feature type="compositionally biased region" description="Low complexity" evidence="1">
    <location>
        <begin position="1"/>
        <end position="13"/>
    </location>
</feature>
<evidence type="ECO:0000313" key="2">
    <source>
        <dbReference type="EMBL" id="KAJ9600103.1"/>
    </source>
</evidence>
<protein>
    <submittedName>
        <fullName evidence="2">Uncharacterized protein</fullName>
    </submittedName>
</protein>
<feature type="non-terminal residue" evidence="2">
    <location>
        <position position="1"/>
    </location>
</feature>
<accession>A0AAD8ERJ5</accession>
<feature type="non-terminal residue" evidence="2">
    <location>
        <position position="89"/>
    </location>
</feature>
<dbReference type="AlphaFoldDB" id="A0AAD8ERJ5"/>
<feature type="region of interest" description="Disordered" evidence="1">
    <location>
        <begin position="1"/>
        <end position="21"/>
    </location>
</feature>
<organism evidence="2 3">
    <name type="scientific">Diploptera punctata</name>
    <name type="common">Pacific beetle cockroach</name>
    <dbReference type="NCBI Taxonomy" id="6984"/>
    <lineage>
        <taxon>Eukaryota</taxon>
        <taxon>Metazoa</taxon>
        <taxon>Ecdysozoa</taxon>
        <taxon>Arthropoda</taxon>
        <taxon>Hexapoda</taxon>
        <taxon>Insecta</taxon>
        <taxon>Pterygota</taxon>
        <taxon>Neoptera</taxon>
        <taxon>Polyneoptera</taxon>
        <taxon>Dictyoptera</taxon>
        <taxon>Blattodea</taxon>
        <taxon>Blaberoidea</taxon>
        <taxon>Blaberidae</taxon>
        <taxon>Diplopterinae</taxon>
        <taxon>Diploptera</taxon>
    </lineage>
</organism>
<keyword evidence="3" id="KW-1185">Reference proteome</keyword>
<dbReference type="Proteomes" id="UP001233999">
    <property type="component" value="Unassembled WGS sequence"/>
</dbReference>
<comment type="caution">
    <text evidence="2">The sequence shown here is derived from an EMBL/GenBank/DDBJ whole genome shotgun (WGS) entry which is preliminary data.</text>
</comment>
<evidence type="ECO:0000256" key="1">
    <source>
        <dbReference type="SAM" id="MobiDB-lite"/>
    </source>
</evidence>
<gene>
    <name evidence="2" type="ORF">L9F63_009614</name>
</gene>
<name>A0AAD8ERJ5_DIPPU</name>
<dbReference type="EMBL" id="JASPKZ010000449">
    <property type="protein sequence ID" value="KAJ9600103.1"/>
    <property type="molecule type" value="Genomic_DNA"/>
</dbReference>
<reference evidence="2" key="1">
    <citation type="journal article" date="2023" name="IScience">
        <title>Live-bearing cockroach genome reveals convergent evolutionary mechanisms linked to viviparity in insects and beyond.</title>
        <authorList>
            <person name="Fouks B."/>
            <person name="Harrison M.C."/>
            <person name="Mikhailova A.A."/>
            <person name="Marchal E."/>
            <person name="English S."/>
            <person name="Carruthers M."/>
            <person name="Jennings E.C."/>
            <person name="Chiamaka E.L."/>
            <person name="Frigard R.A."/>
            <person name="Pippel M."/>
            <person name="Attardo G.M."/>
            <person name="Benoit J.B."/>
            <person name="Bornberg-Bauer E."/>
            <person name="Tobe S.S."/>
        </authorList>
    </citation>
    <scope>NUCLEOTIDE SEQUENCE</scope>
    <source>
        <strain evidence="2">Stay&amp;Tobe</strain>
    </source>
</reference>
<proteinExistence type="predicted"/>
<reference evidence="2" key="2">
    <citation type="submission" date="2023-05" db="EMBL/GenBank/DDBJ databases">
        <authorList>
            <person name="Fouks B."/>
        </authorList>
    </citation>
    <scope>NUCLEOTIDE SEQUENCE</scope>
    <source>
        <strain evidence="2">Stay&amp;Tobe</strain>
        <tissue evidence="2">Testes</tissue>
    </source>
</reference>
<sequence>LTYTSSSSSSSSSRNGPVGPFRSPVHYMLQVQNEMRSCLYAVKKGEQVIDCCVREGERPITRHTRLPSILCFLIHEVQRLVDRCQHFRS</sequence>
<evidence type="ECO:0000313" key="3">
    <source>
        <dbReference type="Proteomes" id="UP001233999"/>
    </source>
</evidence>